<protein>
    <submittedName>
        <fullName evidence="2">Uncharacterized protein</fullName>
    </submittedName>
</protein>
<keyword evidence="1" id="KW-0812">Transmembrane</keyword>
<dbReference type="RefSeq" id="XP_024775871.1">
    <property type="nucleotide sequence ID" value="XM_024915011.1"/>
</dbReference>
<accession>A0A2T4AGI4</accession>
<keyword evidence="1" id="KW-0472">Membrane</keyword>
<dbReference type="EMBL" id="KZ679679">
    <property type="protein sequence ID" value="PTB56194.1"/>
    <property type="molecule type" value="Genomic_DNA"/>
</dbReference>
<dbReference type="AlphaFoldDB" id="A0A2T4AGI4"/>
<dbReference type="Proteomes" id="UP000241690">
    <property type="component" value="Unassembled WGS sequence"/>
</dbReference>
<organism evidence="2 3">
    <name type="scientific">Trichoderma harzianum CBS 226.95</name>
    <dbReference type="NCBI Taxonomy" id="983964"/>
    <lineage>
        <taxon>Eukaryota</taxon>
        <taxon>Fungi</taxon>
        <taxon>Dikarya</taxon>
        <taxon>Ascomycota</taxon>
        <taxon>Pezizomycotina</taxon>
        <taxon>Sordariomycetes</taxon>
        <taxon>Hypocreomycetidae</taxon>
        <taxon>Hypocreales</taxon>
        <taxon>Hypocreaceae</taxon>
        <taxon>Trichoderma</taxon>
    </lineage>
</organism>
<keyword evidence="3" id="KW-1185">Reference proteome</keyword>
<keyword evidence="1" id="KW-1133">Transmembrane helix</keyword>
<reference evidence="2 3" key="1">
    <citation type="submission" date="2016-07" db="EMBL/GenBank/DDBJ databases">
        <title>Multiple horizontal gene transfer events from other fungi enriched the ability of initially mycotrophic Trichoderma (Ascomycota) to feed on dead plant biomass.</title>
        <authorList>
            <consortium name="DOE Joint Genome Institute"/>
            <person name="Aerts A."/>
            <person name="Atanasova L."/>
            <person name="Chenthamara K."/>
            <person name="Zhang J."/>
            <person name="Grujic M."/>
            <person name="Henrissat B."/>
            <person name="Kuo A."/>
            <person name="Salamov A."/>
            <person name="Lipzen A."/>
            <person name="Labutti K."/>
            <person name="Barry K."/>
            <person name="Miao Y."/>
            <person name="Rahimi M.J."/>
            <person name="Shen Q."/>
            <person name="Grigoriev I.V."/>
            <person name="Kubicek C.P."/>
            <person name="Druzhinina I.S."/>
        </authorList>
    </citation>
    <scope>NUCLEOTIDE SEQUENCE [LARGE SCALE GENOMIC DNA]</scope>
    <source>
        <strain evidence="2 3">CBS 226.95</strain>
    </source>
</reference>
<gene>
    <name evidence="2" type="ORF">M431DRAFT_420214</name>
</gene>
<dbReference type="GeneID" id="36623577"/>
<proteinExistence type="predicted"/>
<evidence type="ECO:0000313" key="2">
    <source>
        <dbReference type="EMBL" id="PTB56194.1"/>
    </source>
</evidence>
<sequence length="89" mass="10027">MAGHIVVARVTHLRASELFFWSFFFVVTVHCFQCTPICGIVINKGGKRAAIHRSLMQIIKSMNDPMQMRKTPHISAAGTLKRCELEVGR</sequence>
<evidence type="ECO:0000256" key="1">
    <source>
        <dbReference type="SAM" id="Phobius"/>
    </source>
</evidence>
<feature type="transmembrane region" description="Helical" evidence="1">
    <location>
        <begin position="18"/>
        <end position="42"/>
    </location>
</feature>
<evidence type="ECO:0000313" key="3">
    <source>
        <dbReference type="Proteomes" id="UP000241690"/>
    </source>
</evidence>
<name>A0A2T4AGI4_TRIHA</name>